<accession>A0A1Y2LZB3</accession>
<dbReference type="AlphaFoldDB" id="A0A1Y2LZB3"/>
<protein>
    <submittedName>
        <fullName evidence="2">Uncharacterized protein</fullName>
    </submittedName>
</protein>
<dbReference type="EMBL" id="KZ107845">
    <property type="protein sequence ID" value="OSS48879.1"/>
    <property type="molecule type" value="Genomic_DNA"/>
</dbReference>
<evidence type="ECO:0000256" key="1">
    <source>
        <dbReference type="SAM" id="MobiDB-lite"/>
    </source>
</evidence>
<feature type="compositionally biased region" description="Basic residues" evidence="1">
    <location>
        <begin position="87"/>
        <end position="96"/>
    </location>
</feature>
<dbReference type="Proteomes" id="UP000193240">
    <property type="component" value="Unassembled WGS sequence"/>
</dbReference>
<dbReference type="InParanoid" id="A0A1Y2LZB3"/>
<name>A0A1Y2LZB3_EPING</name>
<feature type="compositionally biased region" description="Pro residues" evidence="1">
    <location>
        <begin position="136"/>
        <end position="148"/>
    </location>
</feature>
<evidence type="ECO:0000313" key="3">
    <source>
        <dbReference type="Proteomes" id="UP000193240"/>
    </source>
</evidence>
<proteinExistence type="predicted"/>
<sequence>MPPKRRKVLPPSRLRKSQAAPKAQYLQSPKLKINFKLEPREGTAASVSADHLPPTAPQTPDEAPNEALEVEVFEVKEQSVENEQGRKRGARKRTKSHASDMAFGSETDTRISSALMNRPAKRAKVKGDDHVHIASSPPPRPVSPPPPIVTESPPLRDDSSTTVQGDDTPPPRCSDPVSSDVSNIINALQSTSEIQVDLPNLTGPEGSKNYTAAVLIELYIQCYEKSLWDYCDLIADTWIRALQKANKRSHEKSTEDSMWRENRPLEKLFAQNLKGFKKDVQDYGLDVEDPGMGRDVTAISSERLHDLFNNTDPGCGARLLWADSMALGGHKMEHELAQQPDIWPKELFFNVMCTSLRMVRRKLTLKIEERYEGAWCRYHEHAKHGRPCYRRLAWEQGGMTGTRSGQVGEAVANGGSDYDSVYRSEYGGGKHVHFEDGDDVDGGPDATGFVDYEGEDDTGSESEEER</sequence>
<feature type="compositionally biased region" description="Basic and acidic residues" evidence="1">
    <location>
        <begin position="73"/>
        <end position="86"/>
    </location>
</feature>
<organism evidence="2 3">
    <name type="scientific">Epicoccum nigrum</name>
    <name type="common">Soil fungus</name>
    <name type="synonym">Epicoccum purpurascens</name>
    <dbReference type="NCBI Taxonomy" id="105696"/>
    <lineage>
        <taxon>Eukaryota</taxon>
        <taxon>Fungi</taxon>
        <taxon>Dikarya</taxon>
        <taxon>Ascomycota</taxon>
        <taxon>Pezizomycotina</taxon>
        <taxon>Dothideomycetes</taxon>
        <taxon>Pleosporomycetidae</taxon>
        <taxon>Pleosporales</taxon>
        <taxon>Pleosporineae</taxon>
        <taxon>Didymellaceae</taxon>
        <taxon>Epicoccum</taxon>
    </lineage>
</organism>
<feature type="compositionally biased region" description="Acidic residues" evidence="1">
    <location>
        <begin position="452"/>
        <end position="466"/>
    </location>
</feature>
<reference evidence="2 3" key="1">
    <citation type="journal article" date="2017" name="Genome Announc.">
        <title>Genome sequence of the saprophytic ascomycete Epicoccum nigrum ICMP 19927 strain isolated from New Zealand.</title>
        <authorList>
            <person name="Fokin M."/>
            <person name="Fleetwood D."/>
            <person name="Weir B.S."/>
            <person name="Villas-Boas S.G."/>
        </authorList>
    </citation>
    <scope>NUCLEOTIDE SEQUENCE [LARGE SCALE GENOMIC DNA]</scope>
    <source>
        <strain evidence="2 3">ICMP 19927</strain>
    </source>
</reference>
<evidence type="ECO:0000313" key="2">
    <source>
        <dbReference type="EMBL" id="OSS48879.1"/>
    </source>
</evidence>
<gene>
    <name evidence="2" type="ORF">B5807_07038</name>
</gene>
<keyword evidence="3" id="KW-1185">Reference proteome</keyword>
<feature type="region of interest" description="Disordered" evidence="1">
    <location>
        <begin position="1"/>
        <end position="178"/>
    </location>
</feature>
<feature type="region of interest" description="Disordered" evidence="1">
    <location>
        <begin position="432"/>
        <end position="466"/>
    </location>
</feature>
<feature type="compositionally biased region" description="Basic residues" evidence="1">
    <location>
        <begin position="1"/>
        <end position="16"/>
    </location>
</feature>